<proteinExistence type="predicted"/>
<dbReference type="RefSeq" id="WP_009870476.1">
    <property type="nucleotide sequence ID" value="NZ_JXSL01000030.1"/>
</dbReference>
<dbReference type="OrthoDB" id="9799538at2"/>
<name>A0A0C2YCX4_PARME</name>
<evidence type="ECO:0000313" key="3">
    <source>
        <dbReference type="Proteomes" id="UP000031971"/>
    </source>
</evidence>
<dbReference type="GO" id="GO:0004364">
    <property type="term" value="F:glutathione transferase activity"/>
    <property type="evidence" value="ECO:0007669"/>
    <property type="project" value="TreeGrafter"/>
</dbReference>
<accession>A0A0C2YCX4</accession>
<dbReference type="GO" id="GO:0016034">
    <property type="term" value="F:maleylacetoacetate isomerase activity"/>
    <property type="evidence" value="ECO:0007669"/>
    <property type="project" value="TreeGrafter"/>
</dbReference>
<dbReference type="Gene3D" id="3.40.30.10">
    <property type="entry name" value="Glutaredoxin"/>
    <property type="match status" value="1"/>
</dbReference>
<evidence type="ECO:0000313" key="2">
    <source>
        <dbReference type="EMBL" id="KIL97554.1"/>
    </source>
</evidence>
<dbReference type="Gene3D" id="1.20.1050.10">
    <property type="match status" value="1"/>
</dbReference>
<dbReference type="GO" id="GO:0006749">
    <property type="term" value="P:glutathione metabolic process"/>
    <property type="evidence" value="ECO:0007669"/>
    <property type="project" value="TreeGrafter"/>
</dbReference>
<dbReference type="InterPro" id="IPR036249">
    <property type="entry name" value="Thioredoxin-like_sf"/>
</dbReference>
<dbReference type="Proteomes" id="UP000031971">
    <property type="component" value="Unassembled WGS sequence"/>
</dbReference>
<dbReference type="EMBL" id="JXSL01000030">
    <property type="protein sequence ID" value="KIL97554.1"/>
    <property type="molecule type" value="Genomic_DNA"/>
</dbReference>
<dbReference type="GO" id="GO:0006559">
    <property type="term" value="P:L-phenylalanine catabolic process"/>
    <property type="evidence" value="ECO:0007669"/>
    <property type="project" value="TreeGrafter"/>
</dbReference>
<keyword evidence="3" id="KW-1185">Reference proteome</keyword>
<dbReference type="Pfam" id="PF13410">
    <property type="entry name" value="GST_C_2"/>
    <property type="match status" value="1"/>
</dbReference>
<dbReference type="Pfam" id="PF13409">
    <property type="entry name" value="GST_N_2"/>
    <property type="match status" value="1"/>
</dbReference>
<dbReference type="SUPFAM" id="SSF52833">
    <property type="entry name" value="Thioredoxin-like"/>
    <property type="match status" value="1"/>
</dbReference>
<dbReference type="PROSITE" id="PS50404">
    <property type="entry name" value="GST_NTER"/>
    <property type="match status" value="1"/>
</dbReference>
<protein>
    <submittedName>
        <fullName evidence="2">Glutathione S-transferase</fullName>
    </submittedName>
</protein>
<feature type="domain" description="GST N-terminal" evidence="1">
    <location>
        <begin position="3"/>
        <end position="83"/>
    </location>
</feature>
<gene>
    <name evidence="2" type="ORF">CCC_00615</name>
</gene>
<dbReference type="PANTHER" id="PTHR42673:SF4">
    <property type="entry name" value="MALEYLACETOACETATE ISOMERASE"/>
    <property type="match status" value="1"/>
</dbReference>
<sequence>MSLTLVVGTKRWSSWSLRPWMALSATGAPFRQVLVELRQPETKAKILEYSPSGKVPMLDDDGLKVWDSLAICEYLAERFPEAGLWPEGREARALARSVSAEMHAGFVPLRSACPMDLAEDHPMAEIPDDVKADVARIDAIWTECRNRFGQGGPFLFGVFSNADAMYAPVVTRIRTYALPVGAVSEAYCDAIMAHPAMQAWIMEAKLAG</sequence>
<organism evidence="2 3">
    <name type="scientific">Paramagnetospirillum magnetotacticum MS-1</name>
    <dbReference type="NCBI Taxonomy" id="272627"/>
    <lineage>
        <taxon>Bacteria</taxon>
        <taxon>Pseudomonadati</taxon>
        <taxon>Pseudomonadota</taxon>
        <taxon>Alphaproteobacteria</taxon>
        <taxon>Rhodospirillales</taxon>
        <taxon>Magnetospirillaceae</taxon>
        <taxon>Paramagnetospirillum</taxon>
    </lineage>
</organism>
<dbReference type="STRING" id="272627.CCC_00615"/>
<dbReference type="SFLD" id="SFLDS00019">
    <property type="entry name" value="Glutathione_Transferase_(cytos"/>
    <property type="match status" value="1"/>
</dbReference>
<evidence type="ECO:0000259" key="1">
    <source>
        <dbReference type="PROSITE" id="PS50404"/>
    </source>
</evidence>
<comment type="caution">
    <text evidence="2">The sequence shown here is derived from an EMBL/GenBank/DDBJ whole genome shotgun (WGS) entry which is preliminary data.</text>
</comment>
<reference evidence="2 3" key="1">
    <citation type="submission" date="2015-01" db="EMBL/GenBank/DDBJ databases">
        <title>Genome Sequence of Magnetospirillum magnetotacticum Strain MS-1.</title>
        <authorList>
            <person name="Marinov G.K."/>
            <person name="Smalley M.D."/>
            <person name="DeSalvo G."/>
        </authorList>
    </citation>
    <scope>NUCLEOTIDE SEQUENCE [LARGE SCALE GENOMIC DNA]</scope>
    <source>
        <strain evidence="2 3">MS-1</strain>
    </source>
</reference>
<dbReference type="CDD" id="cd03194">
    <property type="entry name" value="GST_C_3"/>
    <property type="match status" value="1"/>
</dbReference>
<dbReference type="FunFam" id="3.40.30.10:FF:000206">
    <property type="entry name" value="Probable glutathione S-transferase"/>
    <property type="match status" value="1"/>
</dbReference>
<dbReference type="InterPro" id="IPR040079">
    <property type="entry name" value="Glutathione_S-Trfase"/>
</dbReference>
<dbReference type="SUPFAM" id="SSF47616">
    <property type="entry name" value="GST C-terminal domain-like"/>
    <property type="match status" value="1"/>
</dbReference>
<dbReference type="PANTHER" id="PTHR42673">
    <property type="entry name" value="MALEYLACETOACETATE ISOMERASE"/>
    <property type="match status" value="1"/>
</dbReference>
<dbReference type="CDD" id="cd03043">
    <property type="entry name" value="GST_N_1"/>
    <property type="match status" value="1"/>
</dbReference>
<dbReference type="InterPro" id="IPR036282">
    <property type="entry name" value="Glutathione-S-Trfase_C_sf"/>
</dbReference>
<keyword evidence="2" id="KW-0808">Transferase</keyword>
<dbReference type="InterPro" id="IPR004045">
    <property type="entry name" value="Glutathione_S-Trfase_N"/>
</dbReference>
<dbReference type="AlphaFoldDB" id="A0A0C2YCX4"/>